<organism evidence="2 3">
    <name type="scientific">Alkaliphilus serpentinus</name>
    <dbReference type="NCBI Taxonomy" id="1482731"/>
    <lineage>
        <taxon>Bacteria</taxon>
        <taxon>Bacillati</taxon>
        <taxon>Bacillota</taxon>
        <taxon>Clostridia</taxon>
        <taxon>Peptostreptococcales</taxon>
        <taxon>Natronincolaceae</taxon>
        <taxon>Alkaliphilus</taxon>
    </lineage>
</organism>
<dbReference type="RefSeq" id="WP_151864583.1">
    <property type="nucleotide sequence ID" value="NZ_WBZB01000004.1"/>
</dbReference>
<evidence type="ECO:0000313" key="3">
    <source>
        <dbReference type="Proteomes" id="UP000465601"/>
    </source>
</evidence>
<dbReference type="EMBL" id="WBZB01000004">
    <property type="protein sequence ID" value="KAB3533257.1"/>
    <property type="molecule type" value="Genomic_DNA"/>
</dbReference>
<protein>
    <submittedName>
        <fullName evidence="2">Uncharacterized protein</fullName>
    </submittedName>
</protein>
<keyword evidence="3" id="KW-1185">Reference proteome</keyword>
<dbReference type="Proteomes" id="UP000465601">
    <property type="component" value="Unassembled WGS sequence"/>
</dbReference>
<proteinExistence type="predicted"/>
<comment type="caution">
    <text evidence="2">The sequence shown here is derived from an EMBL/GenBank/DDBJ whole genome shotgun (WGS) entry which is preliminary data.</text>
</comment>
<dbReference type="AlphaFoldDB" id="A0A833HRI6"/>
<evidence type="ECO:0000313" key="2">
    <source>
        <dbReference type="EMBL" id="KAB3533257.1"/>
    </source>
</evidence>
<reference evidence="2 3" key="1">
    <citation type="submission" date="2019-10" db="EMBL/GenBank/DDBJ databases">
        <title>Alkaliphilus serpentinus sp. nov. and Alkaliphilus pronyensis sp. nov., two novel anaerobic alkaliphilic species isolated from the serpentinized-hosted hydrothermal field of the Prony Bay (New Caledonia).</title>
        <authorList>
            <person name="Postec A."/>
        </authorList>
    </citation>
    <scope>NUCLEOTIDE SEQUENCE [LARGE SCALE GENOMIC DNA]</scope>
    <source>
        <strain evidence="2 3">LacT</strain>
    </source>
</reference>
<gene>
    <name evidence="2" type="ORF">F8153_01560</name>
</gene>
<feature type="region of interest" description="Disordered" evidence="1">
    <location>
        <begin position="21"/>
        <end position="59"/>
    </location>
</feature>
<accession>A0A833HRI6</accession>
<feature type="compositionally biased region" description="Polar residues" evidence="1">
    <location>
        <begin position="31"/>
        <end position="51"/>
    </location>
</feature>
<evidence type="ECO:0000256" key="1">
    <source>
        <dbReference type="SAM" id="MobiDB-lite"/>
    </source>
</evidence>
<dbReference type="OrthoDB" id="1958145at2"/>
<name>A0A833HRI6_9FIRM</name>
<sequence>MNWGSILVFIAIGIISSIMNKSKEQQRRARSSQGNNTAPRPQVKPQPTMQQAKPKRAPGGLEDLLKEFQRDISTVFGELQQDNKPKDKQVIRTIESKEMELRRSKEEDKTLEATKYTIEDPVASEPESISSIYKNEIGRKGKTPLNLNKKSIMNGIIMAEVLGKPKALQNRF</sequence>